<dbReference type="InterPro" id="IPR051532">
    <property type="entry name" value="Ester_Hydrolysis_Enzymes"/>
</dbReference>
<dbReference type="InterPro" id="IPR036514">
    <property type="entry name" value="SGNH_hydro_sf"/>
</dbReference>
<dbReference type="Gene3D" id="3.40.50.1110">
    <property type="entry name" value="SGNH hydrolase"/>
    <property type="match status" value="1"/>
</dbReference>
<gene>
    <name evidence="2" type="ORF">G4223_16145</name>
</gene>
<organism evidence="2 3">
    <name type="scientific">Magnetospirillum aberrantis SpK</name>
    <dbReference type="NCBI Taxonomy" id="908842"/>
    <lineage>
        <taxon>Bacteria</taxon>
        <taxon>Pseudomonadati</taxon>
        <taxon>Pseudomonadota</taxon>
        <taxon>Alphaproteobacteria</taxon>
        <taxon>Rhodospirillales</taxon>
        <taxon>Rhodospirillaceae</taxon>
        <taxon>Magnetospirillum</taxon>
    </lineage>
</organism>
<name>A0A7C9QVR1_9PROT</name>
<protein>
    <submittedName>
        <fullName evidence="2">Uncharacterized protein</fullName>
    </submittedName>
</protein>
<evidence type="ECO:0000313" key="2">
    <source>
        <dbReference type="EMBL" id="NFV81642.1"/>
    </source>
</evidence>
<feature type="transmembrane region" description="Helical" evidence="1">
    <location>
        <begin position="12"/>
        <end position="31"/>
    </location>
</feature>
<dbReference type="EMBL" id="JAAIYP010000042">
    <property type="protein sequence ID" value="NFV81642.1"/>
    <property type="molecule type" value="Genomic_DNA"/>
</dbReference>
<keyword evidence="3" id="KW-1185">Reference proteome</keyword>
<dbReference type="RefSeq" id="WP_163681886.1">
    <property type="nucleotide sequence ID" value="NZ_JAAIYP010000042.1"/>
</dbReference>
<keyword evidence="1" id="KW-1133">Transmembrane helix</keyword>
<dbReference type="SUPFAM" id="SSF52266">
    <property type="entry name" value="SGNH hydrolase"/>
    <property type="match status" value="1"/>
</dbReference>
<keyword evidence="1" id="KW-0812">Transmembrane</keyword>
<dbReference type="Proteomes" id="UP000480684">
    <property type="component" value="Unassembled WGS sequence"/>
</dbReference>
<comment type="caution">
    <text evidence="2">The sequence shown here is derived from an EMBL/GenBank/DDBJ whole genome shotgun (WGS) entry which is preliminary data.</text>
</comment>
<dbReference type="AlphaFoldDB" id="A0A7C9QVR1"/>
<sequence>MTSSSSPQLRHPRLVLAVALILGVAVMLGLLELGLRLVAPYGVVSVGWSTSGNGRLYGWGFDGGEMQVVRDADSGQLYLNRANPRGWRDLPRSFDKPDGVFRVLVLGDSNIFGYLVPADKTVTHQLEDKLNAQGIKAEVINLSYSGWGTDQEVEALRLEGMRYRPDVVVLHVTGNDFVDNFHWQLDGKFGRRRPFYYRVGADGEAERQPNPNYKIPTNTRIKEFWFRHSELVKRVYTGWKTFLALRKSKYELSRGQVELIGYYLGQDAQAPIMVDLAALVDRQGVTEEQLAELAMRHGLNDEQRETVLRMAERVNSQEGSMQSLYKARMEIAAPHWQLFAALVRAAKAEAGRGGAKLLLSTDVDEGRWTREMFWHNVEPSSEAKQRYFALNDDLRRLAAETDVGFVEPLLPAPRARNDAHPTVAGNAAIAENILTALKTQGLLPVELVPVGK</sequence>
<dbReference type="PANTHER" id="PTHR30383:SF5">
    <property type="entry name" value="SGNH HYDROLASE-TYPE ESTERASE DOMAIN-CONTAINING PROTEIN"/>
    <property type="match status" value="1"/>
</dbReference>
<evidence type="ECO:0000256" key="1">
    <source>
        <dbReference type="SAM" id="Phobius"/>
    </source>
</evidence>
<proteinExistence type="predicted"/>
<accession>A0A7C9QVR1</accession>
<keyword evidence="1" id="KW-0472">Membrane</keyword>
<dbReference type="GO" id="GO:0004622">
    <property type="term" value="F:phosphatidylcholine lysophospholipase activity"/>
    <property type="evidence" value="ECO:0007669"/>
    <property type="project" value="TreeGrafter"/>
</dbReference>
<evidence type="ECO:0000313" key="3">
    <source>
        <dbReference type="Proteomes" id="UP000480684"/>
    </source>
</evidence>
<dbReference type="PANTHER" id="PTHR30383">
    <property type="entry name" value="THIOESTERASE 1/PROTEASE 1/LYSOPHOSPHOLIPASE L1"/>
    <property type="match status" value="1"/>
</dbReference>
<reference evidence="2 3" key="1">
    <citation type="submission" date="2020-02" db="EMBL/GenBank/DDBJ databases">
        <authorList>
            <person name="Dziuba M."/>
            <person name="Kuznetsov B."/>
            <person name="Mardanov A."/>
            <person name="Ravin N."/>
            <person name="Grouzdev D."/>
        </authorList>
    </citation>
    <scope>NUCLEOTIDE SEQUENCE [LARGE SCALE GENOMIC DNA]</scope>
    <source>
        <strain evidence="2 3">SpK</strain>
    </source>
</reference>